<dbReference type="HOGENOM" id="CLU_031690_1_0_6"/>
<dbReference type="STRING" id="1267021.FPB0191_01950"/>
<reference evidence="1 2" key="1">
    <citation type="journal article" date="2014" name="Appl. Environ. Microbiol.">
        <title>Gut symbionts from distinct hosts exhibit genotoxic activity via divergent colibactin biosynthetic pathways.</title>
        <authorList>
            <person name="Engel P."/>
            <person name="Vizcaino M.I."/>
            <person name="Crawford J.M."/>
        </authorList>
    </citation>
    <scope>NUCLEOTIDE SEQUENCE [LARGE SCALE GENOMIC DNA]</scope>
    <source>
        <strain evidence="1 2">PEB0191</strain>
    </source>
</reference>
<dbReference type="PANTHER" id="PTHR35566:SF1">
    <property type="entry name" value="TYPE VI SECRETION SYSTEM BASEPLATE COMPONENT TSSK1"/>
    <property type="match status" value="1"/>
</dbReference>
<dbReference type="Proteomes" id="UP000030901">
    <property type="component" value="Chromosome"/>
</dbReference>
<name>A0A0A7S8V1_FRIPE</name>
<protein>
    <submittedName>
        <fullName evidence="1">Type VI secretion protein</fullName>
    </submittedName>
</protein>
<dbReference type="EMBL" id="CP009056">
    <property type="protein sequence ID" value="AJA45761.1"/>
    <property type="molecule type" value="Genomic_DNA"/>
</dbReference>
<evidence type="ECO:0000313" key="2">
    <source>
        <dbReference type="Proteomes" id="UP000030901"/>
    </source>
</evidence>
<accession>A0A0A7S8V1</accession>
<dbReference type="InterPro" id="IPR010263">
    <property type="entry name" value="T6SS_TssK"/>
</dbReference>
<dbReference type="AlphaFoldDB" id="A0A0A7S8V1"/>
<dbReference type="NCBIfam" id="TIGR03353">
    <property type="entry name" value="VI_chp_4"/>
    <property type="match status" value="1"/>
</dbReference>
<organism evidence="1 2">
    <name type="scientific">Frischella perrara</name>
    <dbReference type="NCBI Taxonomy" id="1267021"/>
    <lineage>
        <taxon>Bacteria</taxon>
        <taxon>Pseudomonadati</taxon>
        <taxon>Pseudomonadota</taxon>
        <taxon>Gammaproteobacteria</taxon>
        <taxon>Orbales</taxon>
        <taxon>Orbaceae</taxon>
        <taxon>Frischella</taxon>
    </lineage>
</organism>
<dbReference type="OrthoDB" id="9775333at2"/>
<dbReference type="KEGG" id="fpp:FPB0191_01950"/>
<dbReference type="Pfam" id="PF05936">
    <property type="entry name" value="T6SS_VasE"/>
    <property type="match status" value="1"/>
</dbReference>
<dbReference type="RefSeq" id="WP_039107023.1">
    <property type="nucleotide sequence ID" value="NZ_CALYQC010000063.1"/>
</dbReference>
<gene>
    <name evidence="1" type="ORF">FPB0191_01950</name>
</gene>
<keyword evidence="2" id="KW-1185">Reference proteome</keyword>
<evidence type="ECO:0000313" key="1">
    <source>
        <dbReference type="EMBL" id="AJA45761.1"/>
    </source>
</evidence>
<proteinExistence type="predicted"/>
<dbReference type="PANTHER" id="PTHR35566">
    <property type="entry name" value="BLR3599 PROTEIN"/>
    <property type="match status" value="1"/>
</dbReference>
<sequence>MKIYRPLWNEGVFLTPEQFQQQTMWESYCKQHLAKLYLANPWGIERLQIDQQMLLVDRLSIETLSLRFTDGVLVDTDVSDNIPTVRDLATEVPVSVEEVKVYIGLPVLHKNGENCILDDERVERPTRYRQEWVEVPDLLGNGQETIAVERCALSFLFDFEDHSEYLTCPIAILKRDLNGHFVLDNQYIPPLLNLEPQNSPLLKELELLCIQVKAKRQRLMGMRHERNQQMAEFAVADVSLFWLLNSLNSFEPQLKFLRDNPTIHPENLYQKLVAFTGALLTFSLANDVDGIPAYQHDNLNAVFPPLFELVRNLLEESLPSRVIKIDLVHDKDTFWIGRLHDGRLVEDADFYLSVRSSMPGHQLQSQFPILCKAGAPDDVRQIIHSALSGIPIKALSHVPAAIPMRLENQYFALDLSHDSAKAMLLARCCEFYVPRSIPDISLELFAVLRS</sequence>